<dbReference type="InterPro" id="IPR002110">
    <property type="entry name" value="Ankyrin_rpt"/>
</dbReference>
<evidence type="ECO:0000256" key="2">
    <source>
        <dbReference type="ARBA" id="ARBA00023043"/>
    </source>
</evidence>
<feature type="repeat" description="ANK" evidence="3">
    <location>
        <begin position="32"/>
        <end position="59"/>
    </location>
</feature>
<evidence type="ECO:0000256" key="1">
    <source>
        <dbReference type="ARBA" id="ARBA00022737"/>
    </source>
</evidence>
<keyword evidence="2 3" id="KW-0040">ANK repeat</keyword>
<dbReference type="EMBL" id="DTHS01000033">
    <property type="protein sequence ID" value="HHR49028.1"/>
    <property type="molecule type" value="Genomic_DNA"/>
</dbReference>
<evidence type="ECO:0000256" key="3">
    <source>
        <dbReference type="PROSITE-ProRule" id="PRU00023"/>
    </source>
</evidence>
<evidence type="ECO:0000313" key="4">
    <source>
        <dbReference type="EMBL" id="HHR49028.1"/>
    </source>
</evidence>
<dbReference type="GO" id="GO:0085020">
    <property type="term" value="P:protein K6-linked ubiquitination"/>
    <property type="evidence" value="ECO:0007669"/>
    <property type="project" value="TreeGrafter"/>
</dbReference>
<dbReference type="Pfam" id="PF13637">
    <property type="entry name" value="Ank_4"/>
    <property type="match status" value="1"/>
</dbReference>
<protein>
    <submittedName>
        <fullName evidence="4">Ankyrin repeat domain-containing protein</fullName>
    </submittedName>
</protein>
<feature type="repeat" description="ANK" evidence="3">
    <location>
        <begin position="1"/>
        <end position="31"/>
    </location>
</feature>
<dbReference type="PROSITE" id="PS50088">
    <property type="entry name" value="ANK_REPEAT"/>
    <property type="match status" value="2"/>
</dbReference>
<dbReference type="PANTHER" id="PTHR24171">
    <property type="entry name" value="ANKYRIN REPEAT DOMAIN-CONTAINING PROTEIN 39-RELATED"/>
    <property type="match status" value="1"/>
</dbReference>
<accession>A0A7V6CNA6</accession>
<dbReference type="Gene3D" id="1.25.40.20">
    <property type="entry name" value="Ankyrin repeat-containing domain"/>
    <property type="match status" value="1"/>
</dbReference>
<dbReference type="SUPFAM" id="SSF48403">
    <property type="entry name" value="Ankyrin repeat"/>
    <property type="match status" value="1"/>
</dbReference>
<comment type="caution">
    <text evidence="4">The sequence shown here is derived from an EMBL/GenBank/DDBJ whole genome shotgun (WGS) entry which is preliminary data.</text>
</comment>
<organism evidence="4">
    <name type="scientific">candidate division WOR-3 bacterium</name>
    <dbReference type="NCBI Taxonomy" id="2052148"/>
    <lineage>
        <taxon>Bacteria</taxon>
        <taxon>Bacteria division WOR-3</taxon>
    </lineage>
</organism>
<proteinExistence type="predicted"/>
<keyword evidence="1" id="KW-0677">Repeat</keyword>
<name>A0A7V6CNA6_UNCW3</name>
<dbReference type="AlphaFoldDB" id="A0A7V6CNA6"/>
<dbReference type="GO" id="GO:0004842">
    <property type="term" value="F:ubiquitin-protein transferase activity"/>
    <property type="evidence" value="ECO:0007669"/>
    <property type="project" value="TreeGrafter"/>
</dbReference>
<dbReference type="PROSITE" id="PS50297">
    <property type="entry name" value="ANK_REP_REGION"/>
    <property type="match status" value="1"/>
</dbReference>
<sequence>MRELLNACKDGDLEKVKQLLESRADVNARNKDGKTALRIALEEGHKEIVKLLKSYGAKE</sequence>
<dbReference type="PANTHER" id="PTHR24171:SF8">
    <property type="entry name" value="BRCA1-ASSOCIATED RING DOMAIN PROTEIN 1"/>
    <property type="match status" value="1"/>
</dbReference>
<reference evidence="4" key="1">
    <citation type="journal article" date="2020" name="mSystems">
        <title>Genome- and Community-Level Interaction Insights into Carbon Utilization and Element Cycling Functions of Hydrothermarchaeota in Hydrothermal Sediment.</title>
        <authorList>
            <person name="Zhou Z."/>
            <person name="Liu Y."/>
            <person name="Xu W."/>
            <person name="Pan J."/>
            <person name="Luo Z.H."/>
            <person name="Li M."/>
        </authorList>
    </citation>
    <scope>NUCLEOTIDE SEQUENCE [LARGE SCALE GENOMIC DNA]</scope>
    <source>
        <strain evidence="4">SpSt-791</strain>
    </source>
</reference>
<dbReference type="InterPro" id="IPR036770">
    <property type="entry name" value="Ankyrin_rpt-contain_sf"/>
</dbReference>
<gene>
    <name evidence="4" type="ORF">ENV79_05280</name>
</gene>